<keyword evidence="6" id="KW-0969">Cilium</keyword>
<feature type="domain" description="SAF" evidence="5">
    <location>
        <begin position="194"/>
        <end position="256"/>
    </location>
</feature>
<dbReference type="Pfam" id="PF13144">
    <property type="entry name" value="ChapFlgA"/>
    <property type="match status" value="1"/>
</dbReference>
<dbReference type="SMART" id="SM00858">
    <property type="entry name" value="SAF"/>
    <property type="match status" value="1"/>
</dbReference>
<evidence type="ECO:0000256" key="2">
    <source>
        <dbReference type="ARBA" id="ARBA00022729"/>
    </source>
</evidence>
<keyword evidence="6" id="KW-0966">Cell projection</keyword>
<evidence type="ECO:0000256" key="3">
    <source>
        <dbReference type="ARBA" id="ARBA00022764"/>
    </source>
</evidence>
<protein>
    <submittedName>
        <fullName evidence="6">Flagella basal body P-ring formation protein FlgA</fullName>
    </submittedName>
</protein>
<reference evidence="6 7" key="1">
    <citation type="submission" date="2019-03" db="EMBL/GenBank/DDBJ databases">
        <title>Genomic Encyclopedia of Type Strains, Phase IV (KMG-IV): sequencing the most valuable type-strain genomes for metagenomic binning, comparative biology and taxonomic classification.</title>
        <authorList>
            <person name="Goeker M."/>
        </authorList>
    </citation>
    <scope>NUCLEOTIDE SEQUENCE [LARGE SCALE GENOMIC DNA]</scope>
    <source>
        <strain evidence="6 7">DSM 15969</strain>
    </source>
</reference>
<dbReference type="EMBL" id="SLUI01000019">
    <property type="protein sequence ID" value="TCL32968.1"/>
    <property type="molecule type" value="Genomic_DNA"/>
</dbReference>
<keyword evidence="6" id="KW-0282">Flagellum</keyword>
<dbReference type="GO" id="GO:0042597">
    <property type="term" value="C:periplasmic space"/>
    <property type="evidence" value="ECO:0007669"/>
    <property type="project" value="UniProtKB-SubCell"/>
</dbReference>
<evidence type="ECO:0000313" key="7">
    <source>
        <dbReference type="Proteomes" id="UP000295063"/>
    </source>
</evidence>
<dbReference type="GO" id="GO:0044780">
    <property type="term" value="P:bacterial-type flagellum assembly"/>
    <property type="evidence" value="ECO:0007669"/>
    <property type="project" value="InterPro"/>
</dbReference>
<dbReference type="InterPro" id="IPR013974">
    <property type="entry name" value="SAF"/>
</dbReference>
<dbReference type="RefSeq" id="WP_132083224.1">
    <property type="nucleotide sequence ID" value="NZ_DALZLR010000002.1"/>
</dbReference>
<keyword evidence="7" id="KW-1185">Reference proteome</keyword>
<dbReference type="Proteomes" id="UP000295063">
    <property type="component" value="Unassembled WGS sequence"/>
</dbReference>
<keyword evidence="2 4" id="KW-0732">Signal</keyword>
<dbReference type="InterPro" id="IPR017585">
    <property type="entry name" value="SAF_FlgA"/>
</dbReference>
<organism evidence="6 7">
    <name type="scientific">Anaerospora hongkongensis</name>
    <dbReference type="NCBI Taxonomy" id="244830"/>
    <lineage>
        <taxon>Bacteria</taxon>
        <taxon>Bacillati</taxon>
        <taxon>Bacillota</taxon>
        <taxon>Negativicutes</taxon>
        <taxon>Selenomonadales</taxon>
        <taxon>Sporomusaceae</taxon>
        <taxon>Anaerospora</taxon>
    </lineage>
</organism>
<comment type="caution">
    <text evidence="6">The sequence shown here is derived from an EMBL/GenBank/DDBJ whole genome shotgun (WGS) entry which is preliminary data.</text>
</comment>
<evidence type="ECO:0000256" key="4">
    <source>
        <dbReference type="SAM" id="SignalP"/>
    </source>
</evidence>
<dbReference type="Gene3D" id="3.90.1210.10">
    <property type="entry name" value="Antifreeze-like/N-acetylneuraminic acid synthase C-terminal domain"/>
    <property type="match status" value="1"/>
</dbReference>
<proteinExistence type="predicted"/>
<dbReference type="PANTHER" id="PTHR36307">
    <property type="entry name" value="FLAGELLA BASAL BODY P-RING FORMATION PROTEIN FLGA"/>
    <property type="match status" value="1"/>
</dbReference>
<sequence length="323" mass="33992">MKKLWLAFLFTLCFAVPAFAGPLTIAVQDKAAVKGPYITLGEIAAITGEGADRIEQLAGLRLGYAPSPGSSTVLTRELLGTRLAATGADFSDVVWQTSPSVTIVTESQVVSGQHLTDAATQAVYSKLTGIAGELTVTPAAVPADVLVPLGTLQVAAEIPAGVRFTGFTTAYITISVDGQRYTSIPVRLTVKLYQQVVVAARAISGREVLTADDIRLERADTGRLAAGYITDSNEAIGLQSRRLIMQGTVITGQLLEKPVLIARGTTVTVVARVGDIEVTASGQALQDGVKDQLIRVQNTNSRRIITARVIDNATVLVGTYSGK</sequence>
<dbReference type="Gene3D" id="2.30.30.760">
    <property type="match status" value="1"/>
</dbReference>
<dbReference type="AlphaFoldDB" id="A0A4R1PSR7"/>
<gene>
    <name evidence="6" type="ORF">EV210_11943</name>
</gene>
<comment type="subcellular location">
    <subcellularLocation>
        <location evidence="1">Periplasm</location>
    </subcellularLocation>
</comment>
<dbReference type="InterPro" id="IPR039246">
    <property type="entry name" value="Flagellar_FlgA"/>
</dbReference>
<evidence type="ECO:0000256" key="1">
    <source>
        <dbReference type="ARBA" id="ARBA00004418"/>
    </source>
</evidence>
<accession>A0A4R1PSR7</accession>
<dbReference type="PANTHER" id="PTHR36307:SF1">
    <property type="entry name" value="FLAGELLA BASAL BODY P-RING FORMATION PROTEIN FLGA"/>
    <property type="match status" value="1"/>
</dbReference>
<evidence type="ECO:0000313" key="6">
    <source>
        <dbReference type="EMBL" id="TCL32968.1"/>
    </source>
</evidence>
<name>A0A4R1PSR7_9FIRM</name>
<keyword evidence="3" id="KW-0574">Periplasm</keyword>
<feature type="chain" id="PRO_5020574359" evidence="4">
    <location>
        <begin position="21"/>
        <end position="323"/>
    </location>
</feature>
<evidence type="ECO:0000259" key="5">
    <source>
        <dbReference type="SMART" id="SM00858"/>
    </source>
</evidence>
<dbReference type="NCBIfam" id="TIGR03170">
    <property type="entry name" value="flgA_cterm"/>
    <property type="match status" value="1"/>
</dbReference>
<dbReference type="OrthoDB" id="255224at2"/>
<dbReference type="CDD" id="cd11614">
    <property type="entry name" value="SAF_CpaB_FlgA_like"/>
    <property type="match status" value="1"/>
</dbReference>
<feature type="signal peptide" evidence="4">
    <location>
        <begin position="1"/>
        <end position="20"/>
    </location>
</feature>